<feature type="signal peptide" evidence="1">
    <location>
        <begin position="1"/>
        <end position="34"/>
    </location>
</feature>
<evidence type="ECO:0000256" key="1">
    <source>
        <dbReference type="SAM" id="SignalP"/>
    </source>
</evidence>
<organism evidence="2 5">
    <name type="scientific">Myxococcus virescens</name>
    <dbReference type="NCBI Taxonomy" id="83456"/>
    <lineage>
        <taxon>Bacteria</taxon>
        <taxon>Pseudomonadati</taxon>
        <taxon>Myxococcota</taxon>
        <taxon>Myxococcia</taxon>
        <taxon>Myxococcales</taxon>
        <taxon>Cystobacterineae</taxon>
        <taxon>Myxococcaceae</taxon>
        <taxon>Myxococcus</taxon>
    </lineage>
</organism>
<evidence type="ECO:0000313" key="5">
    <source>
        <dbReference type="Proteomes" id="UP000321224"/>
    </source>
</evidence>
<protein>
    <recommendedName>
        <fullName evidence="6">Secreted protein</fullName>
    </recommendedName>
</protein>
<name>A0A511HJ85_9BACT</name>
<evidence type="ECO:0000313" key="3">
    <source>
        <dbReference type="EMBL" id="SDF10442.1"/>
    </source>
</evidence>
<reference evidence="2 5" key="2">
    <citation type="submission" date="2019-07" db="EMBL/GenBank/DDBJ databases">
        <title>Whole genome shotgun sequence of Myxococcus virescens NBRC 100334.</title>
        <authorList>
            <person name="Hosoyama A."/>
            <person name="Uohara A."/>
            <person name="Ohji S."/>
            <person name="Ichikawa N."/>
        </authorList>
    </citation>
    <scope>NUCLEOTIDE SEQUENCE [LARGE SCALE GENOMIC DNA]</scope>
    <source>
        <strain evidence="2 5">NBRC 100334</strain>
    </source>
</reference>
<gene>
    <name evidence="2" type="ORF">MVI01_43830</name>
    <name evidence="3" type="ORF">SAMN04488504_12037</name>
</gene>
<comment type="caution">
    <text evidence="2">The sequence shown here is derived from an EMBL/GenBank/DDBJ whole genome shotgun (WGS) entry which is preliminary data.</text>
</comment>
<evidence type="ECO:0008006" key="6">
    <source>
        <dbReference type="Google" id="ProtNLM"/>
    </source>
</evidence>
<keyword evidence="1" id="KW-0732">Signal</keyword>
<dbReference type="RefSeq" id="WP_090494849.1">
    <property type="nucleotide sequence ID" value="NZ_BJVY01000026.1"/>
</dbReference>
<accession>A0A511HJ85</accession>
<keyword evidence="4" id="KW-1185">Reference proteome</keyword>
<feature type="chain" id="PRO_5023095165" description="Secreted protein" evidence="1">
    <location>
        <begin position="35"/>
        <end position="135"/>
    </location>
</feature>
<dbReference type="EMBL" id="BJVY01000026">
    <property type="protein sequence ID" value="GEL72599.1"/>
    <property type="molecule type" value="Genomic_DNA"/>
</dbReference>
<proteinExistence type="predicted"/>
<dbReference type="Proteomes" id="UP000321224">
    <property type="component" value="Unassembled WGS sequence"/>
</dbReference>
<reference evidence="3 4" key="1">
    <citation type="submission" date="2016-10" db="EMBL/GenBank/DDBJ databases">
        <authorList>
            <person name="Varghese N."/>
            <person name="Submissions S."/>
        </authorList>
    </citation>
    <scope>NUCLEOTIDE SEQUENCE [LARGE SCALE GENOMIC DNA]</scope>
    <source>
        <strain evidence="3 4">DSM 2260</strain>
    </source>
</reference>
<evidence type="ECO:0000313" key="4">
    <source>
        <dbReference type="Proteomes" id="UP000198717"/>
    </source>
</evidence>
<sequence length="135" mass="14135">MKTGSGTTSRFFRPFTGAALTAVLGLVGVPAATAAQDVVPQVSCYQRATDGGLDDSLATQLCRGARSSTPADCFVRAQDEGSLTQSQAVQLCQFAAPDEDPAGCYLQAREQTFTAPARVLQLCQPAVQNCPGYVE</sequence>
<dbReference type="EMBL" id="FNAJ01000020">
    <property type="protein sequence ID" value="SDF10442.1"/>
    <property type="molecule type" value="Genomic_DNA"/>
</dbReference>
<dbReference type="Proteomes" id="UP000198717">
    <property type="component" value="Unassembled WGS sequence"/>
</dbReference>
<dbReference type="AlphaFoldDB" id="A0A511HJ85"/>
<evidence type="ECO:0000313" key="2">
    <source>
        <dbReference type="EMBL" id="GEL72599.1"/>
    </source>
</evidence>